<keyword evidence="3" id="KW-1185">Reference proteome</keyword>
<name>A0A1Y1UM84_9TREE</name>
<sequence>MNRDIPRIKYANPRVTIHTWQFTKEPYPRDSIDASNDPQAGLLKVSKRAKEMKKKREKERQAQLEEEALARSEALSEAMKRLGQSPPQATTREARATTGQSSSSSSSSDPISSTLTSSTSSSSSSNNSPTAPSTPSSASSASPSTSTSDTSSDPSSSSSSSASASSSSSSSSSSPSSSTTTTTTTTSTTSPSASSSMLNRTQTVKSPKEYTGIRPDPLELDNGAWRQRFRAAKERQELEPTEIVIEYGESSYRYGFSARGGAATPGSSYANGSLLPR</sequence>
<feature type="region of interest" description="Disordered" evidence="1">
    <location>
        <begin position="47"/>
        <end position="220"/>
    </location>
</feature>
<evidence type="ECO:0000313" key="2">
    <source>
        <dbReference type="EMBL" id="ORX38637.1"/>
    </source>
</evidence>
<feature type="compositionally biased region" description="Low complexity" evidence="1">
    <location>
        <begin position="101"/>
        <end position="196"/>
    </location>
</feature>
<feature type="compositionally biased region" description="Basic residues" evidence="1">
    <location>
        <begin position="47"/>
        <end position="57"/>
    </location>
</feature>
<protein>
    <submittedName>
        <fullName evidence="2">Uncharacterized protein</fullName>
    </submittedName>
</protein>
<proteinExistence type="predicted"/>
<accession>A0A1Y1UM84</accession>
<comment type="caution">
    <text evidence="2">The sequence shown here is derived from an EMBL/GenBank/DDBJ whole genome shotgun (WGS) entry which is preliminary data.</text>
</comment>
<organism evidence="2 3">
    <name type="scientific">Kockovaella imperatae</name>
    <dbReference type="NCBI Taxonomy" id="4999"/>
    <lineage>
        <taxon>Eukaryota</taxon>
        <taxon>Fungi</taxon>
        <taxon>Dikarya</taxon>
        <taxon>Basidiomycota</taxon>
        <taxon>Agaricomycotina</taxon>
        <taxon>Tremellomycetes</taxon>
        <taxon>Tremellales</taxon>
        <taxon>Cuniculitremaceae</taxon>
        <taxon>Kockovaella</taxon>
    </lineage>
</organism>
<evidence type="ECO:0000256" key="1">
    <source>
        <dbReference type="SAM" id="MobiDB-lite"/>
    </source>
</evidence>
<reference evidence="2 3" key="1">
    <citation type="submission" date="2017-03" db="EMBL/GenBank/DDBJ databases">
        <title>Widespread Adenine N6-methylation of Active Genes in Fungi.</title>
        <authorList>
            <consortium name="DOE Joint Genome Institute"/>
            <person name="Mondo S.J."/>
            <person name="Dannebaum R.O."/>
            <person name="Kuo R.C."/>
            <person name="Louie K.B."/>
            <person name="Bewick A.J."/>
            <person name="Labutti K."/>
            <person name="Haridas S."/>
            <person name="Kuo A."/>
            <person name="Salamov A."/>
            <person name="Ahrendt S.R."/>
            <person name="Lau R."/>
            <person name="Bowen B.P."/>
            <person name="Lipzen A."/>
            <person name="Sullivan W."/>
            <person name="Andreopoulos W.B."/>
            <person name="Clum A."/>
            <person name="Lindquist E."/>
            <person name="Daum C."/>
            <person name="Northen T.R."/>
            <person name="Ramamoorthy G."/>
            <person name="Schmitz R.J."/>
            <person name="Gryganskyi A."/>
            <person name="Culley D."/>
            <person name="Magnuson J."/>
            <person name="James T.Y."/>
            <person name="O'Malley M.A."/>
            <person name="Stajich J.E."/>
            <person name="Spatafora J.W."/>
            <person name="Visel A."/>
            <person name="Grigoriev I.V."/>
        </authorList>
    </citation>
    <scope>NUCLEOTIDE SEQUENCE [LARGE SCALE GENOMIC DNA]</scope>
    <source>
        <strain evidence="2 3">NRRL Y-17943</strain>
    </source>
</reference>
<dbReference type="AlphaFoldDB" id="A0A1Y1UM84"/>
<evidence type="ECO:0000313" key="3">
    <source>
        <dbReference type="Proteomes" id="UP000193218"/>
    </source>
</evidence>
<dbReference type="Proteomes" id="UP000193218">
    <property type="component" value="Unassembled WGS sequence"/>
</dbReference>
<dbReference type="RefSeq" id="XP_021872559.1">
    <property type="nucleotide sequence ID" value="XM_022012616.1"/>
</dbReference>
<dbReference type="InParanoid" id="A0A1Y1UM84"/>
<dbReference type="EMBL" id="NBSH01000004">
    <property type="protein sequence ID" value="ORX38637.1"/>
    <property type="molecule type" value="Genomic_DNA"/>
</dbReference>
<dbReference type="GeneID" id="33554424"/>
<gene>
    <name evidence="2" type="ORF">BD324DRAFT_373474</name>
</gene>